<proteinExistence type="predicted"/>
<feature type="compositionally biased region" description="Basic and acidic residues" evidence="1">
    <location>
        <begin position="266"/>
        <end position="276"/>
    </location>
</feature>
<gene>
    <name evidence="2" type="ORF">JIG36_48865</name>
</gene>
<name>A0ABS2AUB0_9ACTN</name>
<dbReference type="EMBL" id="JAENHP010000035">
    <property type="protein sequence ID" value="MBM2623435.1"/>
    <property type="molecule type" value="Genomic_DNA"/>
</dbReference>
<keyword evidence="3" id="KW-1185">Reference proteome</keyword>
<feature type="region of interest" description="Disordered" evidence="1">
    <location>
        <begin position="255"/>
        <end position="276"/>
    </location>
</feature>
<organism evidence="2 3">
    <name type="scientific">Paractinoplanes ovalisporus</name>
    <dbReference type="NCBI Taxonomy" id="2810368"/>
    <lineage>
        <taxon>Bacteria</taxon>
        <taxon>Bacillati</taxon>
        <taxon>Actinomycetota</taxon>
        <taxon>Actinomycetes</taxon>
        <taxon>Micromonosporales</taxon>
        <taxon>Micromonosporaceae</taxon>
        <taxon>Paractinoplanes</taxon>
    </lineage>
</organism>
<evidence type="ECO:0000313" key="2">
    <source>
        <dbReference type="EMBL" id="MBM2623435.1"/>
    </source>
</evidence>
<dbReference type="Proteomes" id="UP000632138">
    <property type="component" value="Unassembled WGS sequence"/>
</dbReference>
<reference evidence="2 3" key="1">
    <citation type="submission" date="2021-01" db="EMBL/GenBank/DDBJ databases">
        <title>Actinoplanes sp. nov. LDG1-06 isolated from lichen.</title>
        <authorList>
            <person name="Saeng-In P."/>
            <person name="Phongsopitanun W."/>
            <person name="Kanchanasin P."/>
            <person name="Yuki M."/>
            <person name="Kudo T."/>
            <person name="Ohkuma M."/>
            <person name="Tanasupawat S."/>
        </authorList>
    </citation>
    <scope>NUCLEOTIDE SEQUENCE [LARGE SCALE GENOMIC DNA]</scope>
    <source>
        <strain evidence="2 3">LDG1-06</strain>
    </source>
</reference>
<dbReference type="RefSeq" id="WP_203383783.1">
    <property type="nucleotide sequence ID" value="NZ_JAENHP010000035.1"/>
</dbReference>
<evidence type="ECO:0000313" key="3">
    <source>
        <dbReference type="Proteomes" id="UP000632138"/>
    </source>
</evidence>
<accession>A0ABS2AUB0</accession>
<evidence type="ECO:0000256" key="1">
    <source>
        <dbReference type="SAM" id="MobiDB-lite"/>
    </source>
</evidence>
<comment type="caution">
    <text evidence="2">The sequence shown here is derived from an EMBL/GenBank/DDBJ whole genome shotgun (WGS) entry which is preliminary data.</text>
</comment>
<protein>
    <submittedName>
        <fullName evidence="2">Uncharacterized protein</fullName>
    </submittedName>
</protein>
<sequence>MSRDFRGDRWRRLLKEPVSRPAANLLRPVPTALATLDPVAAAADPEVIATAIVYARRASAEPEARLMWGRYAYTAAIHLWGPTHPVALRAASIYQRVVAEQGLTFDAVRVAEDRLSAYELLGDPCRELTGRCALAVALHRDGQCDLADEHITVALRAWWASPHGYGHGPTVLLSAAAIFAGCNQLNRAAQVLIDSAAHLGQFDGTDRRQAAGWLATITATHPGRCLHGSRAGRPSDDVEAYREFWLTVLHAAGAREGTATRSTQPTDRRTTSEVPE</sequence>